<accession>A0A8B6FFW3</accession>
<reference evidence="2" key="1">
    <citation type="submission" date="2018-11" db="EMBL/GenBank/DDBJ databases">
        <authorList>
            <person name="Alioto T."/>
            <person name="Alioto T."/>
        </authorList>
    </citation>
    <scope>NUCLEOTIDE SEQUENCE</scope>
</reference>
<sequence length="104" mass="12172">MIEIHEKIRNLASNGSSTEELWLLFKTQINQRVINHIPHKIAKQKVSLPWLIPNVRKHICRRDRLYTRKKKSADPKITSNSKKPGKKYRKNYAVHTREASIGCS</sequence>
<comment type="caution">
    <text evidence="2">The sequence shown here is derived from an EMBL/GenBank/DDBJ whole genome shotgun (WGS) entry which is preliminary data.</text>
</comment>
<evidence type="ECO:0000313" key="2">
    <source>
        <dbReference type="EMBL" id="VDI49505.1"/>
    </source>
</evidence>
<organism evidence="2 3">
    <name type="scientific">Mytilus galloprovincialis</name>
    <name type="common">Mediterranean mussel</name>
    <dbReference type="NCBI Taxonomy" id="29158"/>
    <lineage>
        <taxon>Eukaryota</taxon>
        <taxon>Metazoa</taxon>
        <taxon>Spiralia</taxon>
        <taxon>Lophotrochozoa</taxon>
        <taxon>Mollusca</taxon>
        <taxon>Bivalvia</taxon>
        <taxon>Autobranchia</taxon>
        <taxon>Pteriomorphia</taxon>
        <taxon>Mytilida</taxon>
        <taxon>Mytiloidea</taxon>
        <taxon>Mytilidae</taxon>
        <taxon>Mytilinae</taxon>
        <taxon>Mytilus</taxon>
    </lineage>
</organism>
<keyword evidence="3" id="KW-1185">Reference proteome</keyword>
<name>A0A8B6FFW3_MYTGA</name>
<feature type="region of interest" description="Disordered" evidence="1">
    <location>
        <begin position="69"/>
        <end position="90"/>
    </location>
</feature>
<dbReference type="AlphaFoldDB" id="A0A8B6FFW3"/>
<gene>
    <name evidence="2" type="ORF">MGAL_10B040665</name>
</gene>
<evidence type="ECO:0000313" key="3">
    <source>
        <dbReference type="Proteomes" id="UP000596742"/>
    </source>
</evidence>
<evidence type="ECO:0000256" key="1">
    <source>
        <dbReference type="SAM" id="MobiDB-lite"/>
    </source>
</evidence>
<protein>
    <submittedName>
        <fullName evidence="2">Uncharacterized protein</fullName>
    </submittedName>
</protein>
<dbReference type="Proteomes" id="UP000596742">
    <property type="component" value="Unassembled WGS sequence"/>
</dbReference>
<proteinExistence type="predicted"/>
<dbReference type="EMBL" id="UYJE01006834">
    <property type="protein sequence ID" value="VDI49505.1"/>
    <property type="molecule type" value="Genomic_DNA"/>
</dbReference>